<keyword evidence="3" id="KW-1133">Transmembrane helix</keyword>
<keyword evidence="3" id="KW-0472">Membrane</keyword>
<evidence type="ECO:0000256" key="3">
    <source>
        <dbReference type="SAM" id="Phobius"/>
    </source>
</evidence>
<feature type="compositionally biased region" description="Basic and acidic residues" evidence="2">
    <location>
        <begin position="339"/>
        <end position="356"/>
    </location>
</feature>
<feature type="transmembrane region" description="Helical" evidence="3">
    <location>
        <begin position="12"/>
        <end position="36"/>
    </location>
</feature>
<feature type="compositionally biased region" description="Polar residues" evidence="2">
    <location>
        <begin position="300"/>
        <end position="312"/>
    </location>
</feature>
<reference evidence="4" key="1">
    <citation type="submission" date="2023-07" db="EMBL/GenBank/DDBJ databases">
        <title>A chromosome-level genome assembly of Lolium multiflorum.</title>
        <authorList>
            <person name="Chen Y."/>
            <person name="Copetti D."/>
            <person name="Kolliker R."/>
            <person name="Studer B."/>
        </authorList>
    </citation>
    <scope>NUCLEOTIDE SEQUENCE</scope>
    <source>
        <strain evidence="4">02402/16</strain>
        <tissue evidence="4">Leaf</tissue>
    </source>
</reference>
<sequence length="356" mass="39519">MGNSLPEGEIDAIAIVIELDIISTTIIVISTIYTAIITAAPRHRCSNLGASSSLATTSTELENLRSSFQDLETKFTEAEQKREHAEKQLAEKNSELIKEKGEFEMKRKADSETIQRQQKELNGFQKYMETAEQHWDLLNKYILEPLGYPEKHRNLFPRDDLLQLAGDDCKDLISASRKICHNLSIKRSRTCDVRKLVKKMDVLSELVVDLQSSSARGAAAMSLAMCLAHNSELDIDRVTTSVPPEADVGALLDAVSGYDTRIARMIRHDEFYDKVVLPADEPLEAELHKERDAEARPAESGSQFTWTGSKYATQDEPKDSAAASEEDEESDEDVSSLAKDADEGDPKGETSPAKEG</sequence>
<accession>A0AAD8WN64</accession>
<keyword evidence="1" id="KW-0175">Coiled coil</keyword>
<dbReference type="Proteomes" id="UP001231189">
    <property type="component" value="Unassembled WGS sequence"/>
</dbReference>
<protein>
    <submittedName>
        <fullName evidence="4">Uncharacterized protein</fullName>
    </submittedName>
</protein>
<comment type="caution">
    <text evidence="4">The sequence shown here is derived from an EMBL/GenBank/DDBJ whole genome shotgun (WGS) entry which is preliminary data.</text>
</comment>
<proteinExistence type="predicted"/>
<keyword evidence="3" id="KW-0812">Transmembrane</keyword>
<evidence type="ECO:0000313" key="4">
    <source>
        <dbReference type="EMBL" id="KAK1668649.1"/>
    </source>
</evidence>
<feature type="compositionally biased region" description="Acidic residues" evidence="2">
    <location>
        <begin position="324"/>
        <end position="334"/>
    </location>
</feature>
<evidence type="ECO:0000256" key="2">
    <source>
        <dbReference type="SAM" id="MobiDB-lite"/>
    </source>
</evidence>
<gene>
    <name evidence="4" type="ORF">QYE76_056808</name>
</gene>
<feature type="region of interest" description="Disordered" evidence="2">
    <location>
        <begin position="289"/>
        <end position="356"/>
    </location>
</feature>
<keyword evidence="5" id="KW-1185">Reference proteome</keyword>
<evidence type="ECO:0000256" key="1">
    <source>
        <dbReference type="SAM" id="Coils"/>
    </source>
</evidence>
<evidence type="ECO:0000313" key="5">
    <source>
        <dbReference type="Proteomes" id="UP001231189"/>
    </source>
</evidence>
<organism evidence="4 5">
    <name type="scientific">Lolium multiflorum</name>
    <name type="common">Italian ryegrass</name>
    <name type="synonym">Lolium perenne subsp. multiflorum</name>
    <dbReference type="NCBI Taxonomy" id="4521"/>
    <lineage>
        <taxon>Eukaryota</taxon>
        <taxon>Viridiplantae</taxon>
        <taxon>Streptophyta</taxon>
        <taxon>Embryophyta</taxon>
        <taxon>Tracheophyta</taxon>
        <taxon>Spermatophyta</taxon>
        <taxon>Magnoliopsida</taxon>
        <taxon>Liliopsida</taxon>
        <taxon>Poales</taxon>
        <taxon>Poaceae</taxon>
        <taxon>BOP clade</taxon>
        <taxon>Pooideae</taxon>
        <taxon>Poodae</taxon>
        <taxon>Poeae</taxon>
        <taxon>Poeae Chloroplast Group 2 (Poeae type)</taxon>
        <taxon>Loliodinae</taxon>
        <taxon>Loliinae</taxon>
        <taxon>Lolium</taxon>
    </lineage>
</organism>
<feature type="coiled-coil region" evidence="1">
    <location>
        <begin position="54"/>
        <end position="134"/>
    </location>
</feature>
<dbReference type="EMBL" id="JAUUTY010000003">
    <property type="protein sequence ID" value="KAK1668649.1"/>
    <property type="molecule type" value="Genomic_DNA"/>
</dbReference>
<dbReference type="AlphaFoldDB" id="A0AAD8WN64"/>
<name>A0AAD8WN64_LOLMU</name>